<evidence type="ECO:0000313" key="3">
    <source>
        <dbReference type="EMBL" id="KAJ3048883.1"/>
    </source>
</evidence>
<dbReference type="PANTHER" id="PTHR11145:SF8">
    <property type="entry name" value="RE57120P"/>
    <property type="match status" value="1"/>
</dbReference>
<comment type="caution">
    <text evidence="3">The sequence shown here is derived from an EMBL/GenBank/DDBJ whole genome shotgun (WGS) entry which is preliminary data.</text>
</comment>
<dbReference type="Gene3D" id="3.30.710.10">
    <property type="entry name" value="Potassium Channel Kv1.1, Chain A"/>
    <property type="match status" value="1"/>
</dbReference>
<feature type="domain" description="Potassium channel tetramerisation-type BTB" evidence="2">
    <location>
        <begin position="151"/>
        <end position="243"/>
    </location>
</feature>
<dbReference type="CDD" id="cd18316">
    <property type="entry name" value="BTB_POZ_KCTD-like"/>
    <property type="match status" value="1"/>
</dbReference>
<gene>
    <name evidence="3" type="primary">KCTD3</name>
    <name evidence="3" type="ORF">HK097_010115</name>
</gene>
<dbReference type="GO" id="GO:0051260">
    <property type="term" value="P:protein homooligomerization"/>
    <property type="evidence" value="ECO:0007669"/>
    <property type="project" value="InterPro"/>
</dbReference>
<evidence type="ECO:0000256" key="1">
    <source>
        <dbReference type="SAM" id="Coils"/>
    </source>
</evidence>
<evidence type="ECO:0000259" key="2">
    <source>
        <dbReference type="Pfam" id="PF02214"/>
    </source>
</evidence>
<dbReference type="InterPro" id="IPR045068">
    <property type="entry name" value="BACURD1-3"/>
</dbReference>
<dbReference type="InterPro" id="IPR011333">
    <property type="entry name" value="SKP1/BTB/POZ_sf"/>
</dbReference>
<keyword evidence="4" id="KW-1185">Reference proteome</keyword>
<dbReference type="EMBL" id="JADGJD010000723">
    <property type="protein sequence ID" value="KAJ3048883.1"/>
    <property type="molecule type" value="Genomic_DNA"/>
</dbReference>
<dbReference type="Proteomes" id="UP001212841">
    <property type="component" value="Unassembled WGS sequence"/>
</dbReference>
<reference evidence="3" key="1">
    <citation type="submission" date="2020-05" db="EMBL/GenBank/DDBJ databases">
        <title>Phylogenomic resolution of chytrid fungi.</title>
        <authorList>
            <person name="Stajich J.E."/>
            <person name="Amses K."/>
            <person name="Simmons R."/>
            <person name="Seto K."/>
            <person name="Myers J."/>
            <person name="Bonds A."/>
            <person name="Quandt C.A."/>
            <person name="Barry K."/>
            <person name="Liu P."/>
            <person name="Grigoriev I."/>
            <person name="Longcore J.E."/>
            <person name="James T.Y."/>
        </authorList>
    </citation>
    <scope>NUCLEOTIDE SEQUENCE</scope>
    <source>
        <strain evidence="3">JEL0318</strain>
    </source>
</reference>
<dbReference type="PANTHER" id="PTHR11145">
    <property type="entry name" value="BTB/POZ DOMAIN-CONTAINING ADAPTER FOR CUL3-MEDIATED RHOA DEGRADATION PROTEIN FAMILY MEMBER"/>
    <property type="match status" value="1"/>
</dbReference>
<dbReference type="SUPFAM" id="SSF54695">
    <property type="entry name" value="POZ domain"/>
    <property type="match status" value="1"/>
</dbReference>
<feature type="coiled-coil region" evidence="1">
    <location>
        <begin position="101"/>
        <end position="135"/>
    </location>
</feature>
<dbReference type="Pfam" id="PF02214">
    <property type="entry name" value="BTB_2"/>
    <property type="match status" value="1"/>
</dbReference>
<keyword evidence="1" id="KW-0175">Coiled coil</keyword>
<dbReference type="AlphaFoldDB" id="A0AAD5S820"/>
<name>A0AAD5S820_9FUNG</name>
<protein>
    <submittedName>
        <fullName evidence="3">BTB/POZ domain-containing protein kctd3</fullName>
    </submittedName>
</protein>
<sequence length="307" mass="35431">MTDNKSTPTTTLSTSLSSIKAHTSTLRTATTETSDTLKTFKSDLSKFYASHLASFEQSNALLLSRMVRLKYTAASGADGILKASEDVEKAVKDAASRSIQLKKGEEDLVKRKLQMEVAEQELVKRKRQMDEEDEERQSFAKRIERDCASKVKLDIGGKIFHISMDTLLRQEGTFFHSLFSGRWLVKPDETEENIFIDRDGELYPYIFNFLRDSENVVLPEDKEKRARLVQEAEFLGLDELKLKLLKTKRQIATEPLDLYTTCFCGYCMWRFEGLRPKRDYEMQWDYANKGGYYCPSCKLYWKYGSSP</sequence>
<organism evidence="3 4">
    <name type="scientific">Rhizophlyctis rosea</name>
    <dbReference type="NCBI Taxonomy" id="64517"/>
    <lineage>
        <taxon>Eukaryota</taxon>
        <taxon>Fungi</taxon>
        <taxon>Fungi incertae sedis</taxon>
        <taxon>Chytridiomycota</taxon>
        <taxon>Chytridiomycota incertae sedis</taxon>
        <taxon>Chytridiomycetes</taxon>
        <taxon>Rhizophlyctidales</taxon>
        <taxon>Rhizophlyctidaceae</taxon>
        <taxon>Rhizophlyctis</taxon>
    </lineage>
</organism>
<dbReference type="InterPro" id="IPR003131">
    <property type="entry name" value="T1-type_BTB"/>
</dbReference>
<evidence type="ECO:0000313" key="4">
    <source>
        <dbReference type="Proteomes" id="UP001212841"/>
    </source>
</evidence>
<accession>A0AAD5S820</accession>
<proteinExistence type="predicted"/>